<evidence type="ECO:0000256" key="5">
    <source>
        <dbReference type="ARBA" id="ARBA00023128"/>
    </source>
</evidence>
<keyword evidence="6" id="KW-0687">Ribonucleoprotein</keyword>
<keyword evidence="3" id="KW-0809">Transit peptide</keyword>
<evidence type="ECO:0000256" key="3">
    <source>
        <dbReference type="ARBA" id="ARBA00022946"/>
    </source>
</evidence>
<dbReference type="KEGG" id="pbar:105424698"/>
<dbReference type="GO" id="GO:0005763">
    <property type="term" value="C:mitochondrial small ribosomal subunit"/>
    <property type="evidence" value="ECO:0007669"/>
    <property type="project" value="InterPro"/>
</dbReference>
<gene>
    <name evidence="11" type="primary">LOC105424698</name>
</gene>
<organism evidence="10 11">
    <name type="scientific">Pogonomyrmex barbatus</name>
    <name type="common">red harvester ant</name>
    <dbReference type="NCBI Taxonomy" id="144034"/>
    <lineage>
        <taxon>Eukaryota</taxon>
        <taxon>Metazoa</taxon>
        <taxon>Ecdysozoa</taxon>
        <taxon>Arthropoda</taxon>
        <taxon>Hexapoda</taxon>
        <taxon>Insecta</taxon>
        <taxon>Pterygota</taxon>
        <taxon>Neoptera</taxon>
        <taxon>Endopterygota</taxon>
        <taxon>Hymenoptera</taxon>
        <taxon>Apocrita</taxon>
        <taxon>Aculeata</taxon>
        <taxon>Formicoidea</taxon>
        <taxon>Formicidae</taxon>
        <taxon>Myrmicinae</taxon>
        <taxon>Pogonomyrmex</taxon>
    </lineage>
</organism>
<evidence type="ECO:0000256" key="4">
    <source>
        <dbReference type="ARBA" id="ARBA00022980"/>
    </source>
</evidence>
<evidence type="ECO:0000256" key="7">
    <source>
        <dbReference type="ARBA" id="ARBA00035138"/>
    </source>
</evidence>
<keyword evidence="10" id="KW-1185">Reference proteome</keyword>
<dbReference type="CTD" id="64949"/>
<evidence type="ECO:0000256" key="2">
    <source>
        <dbReference type="ARBA" id="ARBA00009672"/>
    </source>
</evidence>
<protein>
    <recommendedName>
        <fullName evidence="7">Small ribosomal subunit protein mS26</fullName>
    </recommendedName>
    <alternativeName>
        <fullName evidence="8">28S ribosomal protein S26, mitochondrial</fullName>
    </alternativeName>
</protein>
<dbReference type="Proteomes" id="UP000504615">
    <property type="component" value="Unplaced"/>
</dbReference>
<comment type="subcellular location">
    <subcellularLocation>
        <location evidence="1">Mitochondrion</location>
    </subcellularLocation>
</comment>
<dbReference type="AlphaFoldDB" id="A0A6I9WNJ3"/>
<comment type="similarity">
    <text evidence="2">Belongs to the mitochondrion-specific ribosomal protein mS26 family.</text>
</comment>
<name>A0A6I9WNJ3_9HYME</name>
<dbReference type="RefSeq" id="XP_011633366.1">
    <property type="nucleotide sequence ID" value="XM_011635064.2"/>
</dbReference>
<keyword evidence="5" id="KW-0496">Mitochondrion</keyword>
<evidence type="ECO:0000256" key="6">
    <source>
        <dbReference type="ARBA" id="ARBA00023274"/>
    </source>
</evidence>
<sequence>MTHYYGQTMQAMKMMNTNALSMGTARLCETFIPNSVYTQCVRWKRKPIWLPTAKTKMFRVPQKSVIPEEDYVELKRLHNNYRTYMTSLKIHLRKLAMENEIKSPKMNIKQVEEEDFKACSAINDEWNAEVAKIRDIRLEKMRENRKNAILQTLLRREQKYEMLTKRLEKRVIEAKEESATFITAENVDAAIEECLTKIVNHNCAIDLEGNWHKGKYPPVPITEETQKSTIVEQRT</sequence>
<dbReference type="PANTHER" id="PTHR21035">
    <property type="entry name" value="28S RIBOSOMAL PROTEIN S26, MITOCHONDRIAL"/>
    <property type="match status" value="1"/>
</dbReference>
<evidence type="ECO:0000256" key="9">
    <source>
        <dbReference type="SAM" id="Coils"/>
    </source>
</evidence>
<keyword evidence="4 11" id="KW-0689">Ribosomal protein</keyword>
<evidence type="ECO:0000256" key="1">
    <source>
        <dbReference type="ARBA" id="ARBA00004173"/>
    </source>
</evidence>
<evidence type="ECO:0000256" key="8">
    <source>
        <dbReference type="ARBA" id="ARBA00035344"/>
    </source>
</evidence>
<feature type="coiled-coil region" evidence="9">
    <location>
        <begin position="150"/>
        <end position="177"/>
    </location>
</feature>
<dbReference type="OrthoDB" id="5988811at2759"/>
<dbReference type="PANTHER" id="PTHR21035:SF2">
    <property type="entry name" value="SMALL RIBOSOMAL SUBUNIT PROTEIN MS26"/>
    <property type="match status" value="1"/>
</dbReference>
<dbReference type="Pfam" id="PF14943">
    <property type="entry name" value="MRP-S26"/>
    <property type="match status" value="1"/>
</dbReference>
<reference evidence="11" key="1">
    <citation type="submission" date="2025-08" db="UniProtKB">
        <authorList>
            <consortium name="RefSeq"/>
        </authorList>
    </citation>
    <scope>IDENTIFICATION</scope>
</reference>
<accession>A0A6I9WNJ3</accession>
<evidence type="ECO:0000313" key="11">
    <source>
        <dbReference type="RefSeq" id="XP_011633366.1"/>
    </source>
</evidence>
<dbReference type="InterPro" id="IPR026140">
    <property type="entry name" value="Ribosomal_mS26"/>
</dbReference>
<proteinExistence type="inferred from homology"/>
<evidence type="ECO:0000313" key="10">
    <source>
        <dbReference type="Proteomes" id="UP000504615"/>
    </source>
</evidence>
<keyword evidence="9" id="KW-0175">Coiled coil</keyword>
<dbReference type="GeneID" id="105424698"/>